<gene>
    <name evidence="2" type="ORF">GCM10022214_24450</name>
</gene>
<keyword evidence="1" id="KW-0732">Signal</keyword>
<feature type="signal peptide" evidence="1">
    <location>
        <begin position="1"/>
        <end position="31"/>
    </location>
</feature>
<sequence length="96" mass="10271">MRKTSLRSGLTLALAGAGMAAAVSVATPASAALPRNCEWEALTTTQFSWGTGHGWLNSGDRVYGADTSSTLRQVYAYKFARTGTVDITNFKTIYCE</sequence>
<comment type="caution">
    <text evidence="2">The sequence shown here is derived from an EMBL/GenBank/DDBJ whole genome shotgun (WGS) entry which is preliminary data.</text>
</comment>
<evidence type="ECO:0000256" key="1">
    <source>
        <dbReference type="SAM" id="SignalP"/>
    </source>
</evidence>
<dbReference type="EMBL" id="BAAAZG010000014">
    <property type="protein sequence ID" value="GAA4068587.1"/>
    <property type="molecule type" value="Genomic_DNA"/>
</dbReference>
<dbReference type="RefSeq" id="WP_344945375.1">
    <property type="nucleotide sequence ID" value="NZ_BAAAZG010000014.1"/>
</dbReference>
<feature type="chain" id="PRO_5045156733" evidence="1">
    <location>
        <begin position="32"/>
        <end position="96"/>
    </location>
</feature>
<accession>A0ABP7VJG1</accession>
<dbReference type="Proteomes" id="UP001500683">
    <property type="component" value="Unassembled WGS sequence"/>
</dbReference>
<reference evidence="3" key="1">
    <citation type="journal article" date="2019" name="Int. J. Syst. Evol. Microbiol.">
        <title>The Global Catalogue of Microorganisms (GCM) 10K type strain sequencing project: providing services to taxonomists for standard genome sequencing and annotation.</title>
        <authorList>
            <consortium name="The Broad Institute Genomics Platform"/>
            <consortium name="The Broad Institute Genome Sequencing Center for Infectious Disease"/>
            <person name="Wu L."/>
            <person name="Ma J."/>
        </authorList>
    </citation>
    <scope>NUCLEOTIDE SEQUENCE [LARGE SCALE GENOMIC DNA]</scope>
    <source>
        <strain evidence="3">JCM 16702</strain>
    </source>
</reference>
<keyword evidence="3" id="KW-1185">Reference proteome</keyword>
<evidence type="ECO:0000313" key="3">
    <source>
        <dbReference type="Proteomes" id="UP001500683"/>
    </source>
</evidence>
<evidence type="ECO:0000313" key="2">
    <source>
        <dbReference type="EMBL" id="GAA4068587.1"/>
    </source>
</evidence>
<proteinExistence type="predicted"/>
<dbReference type="InterPro" id="IPR006311">
    <property type="entry name" value="TAT_signal"/>
</dbReference>
<name>A0ABP7VJG1_9ACTN</name>
<dbReference type="PROSITE" id="PS51318">
    <property type="entry name" value="TAT"/>
    <property type="match status" value="1"/>
</dbReference>
<protein>
    <submittedName>
        <fullName evidence="2">Uncharacterized protein</fullName>
    </submittedName>
</protein>
<organism evidence="2 3">
    <name type="scientific">Actinomadura miaoliensis</name>
    <dbReference type="NCBI Taxonomy" id="430685"/>
    <lineage>
        <taxon>Bacteria</taxon>
        <taxon>Bacillati</taxon>
        <taxon>Actinomycetota</taxon>
        <taxon>Actinomycetes</taxon>
        <taxon>Streptosporangiales</taxon>
        <taxon>Thermomonosporaceae</taxon>
        <taxon>Actinomadura</taxon>
    </lineage>
</organism>